<keyword evidence="6 8" id="KW-1015">Disulfide bond</keyword>
<dbReference type="SUPFAM" id="SSF57196">
    <property type="entry name" value="EGF/Laminin"/>
    <property type="match status" value="1"/>
</dbReference>
<dbReference type="InterPro" id="IPR041645">
    <property type="entry name" value="ADAMTS_CR_2"/>
</dbReference>
<dbReference type="InterPro" id="IPR024079">
    <property type="entry name" value="MetalloPept_cat_dom_sf"/>
</dbReference>
<evidence type="ECO:0000256" key="10">
    <source>
        <dbReference type="SAM" id="Phobius"/>
    </source>
</evidence>
<dbReference type="Proteomes" id="UP000663879">
    <property type="component" value="Unassembled WGS sequence"/>
</dbReference>
<protein>
    <submittedName>
        <fullName evidence="13">Uncharacterized protein</fullName>
    </submittedName>
</protein>
<keyword evidence="5" id="KW-0482">Metalloprotease</keyword>
<feature type="binding site" evidence="9">
    <location>
        <position position="165"/>
    </location>
    <ligand>
        <name>Zn(2+)</name>
        <dbReference type="ChEBI" id="CHEBI:29105"/>
        <note>catalytic</note>
    </ligand>
</feature>
<feature type="disulfide bond" evidence="8">
    <location>
        <begin position="470"/>
        <end position="487"/>
    </location>
</feature>
<accession>A0A814Q638</accession>
<name>A0A814Q638_9BILA</name>
<dbReference type="Gene3D" id="2.10.25.10">
    <property type="entry name" value="Laminin"/>
    <property type="match status" value="1"/>
</dbReference>
<feature type="domain" description="EGF-like" evidence="11">
    <location>
        <begin position="461"/>
        <end position="500"/>
    </location>
</feature>
<keyword evidence="10" id="KW-0812">Transmembrane</keyword>
<comment type="caution">
    <text evidence="13">The sequence shown here is derived from an EMBL/GenBank/DDBJ whole genome shotgun (WGS) entry which is preliminary data.</text>
</comment>
<organism evidence="13 14">
    <name type="scientific">Brachionus calyciflorus</name>
    <dbReference type="NCBI Taxonomy" id="104777"/>
    <lineage>
        <taxon>Eukaryota</taxon>
        <taxon>Metazoa</taxon>
        <taxon>Spiralia</taxon>
        <taxon>Gnathifera</taxon>
        <taxon>Rotifera</taxon>
        <taxon>Eurotatoria</taxon>
        <taxon>Monogononta</taxon>
        <taxon>Pseudotrocha</taxon>
        <taxon>Ploima</taxon>
        <taxon>Brachionidae</taxon>
        <taxon>Brachionus</taxon>
    </lineage>
</organism>
<dbReference type="PROSITE" id="PS50026">
    <property type="entry name" value="EGF_3"/>
    <property type="match status" value="2"/>
</dbReference>
<evidence type="ECO:0000256" key="3">
    <source>
        <dbReference type="ARBA" id="ARBA00022801"/>
    </source>
</evidence>
<feature type="non-terminal residue" evidence="13">
    <location>
        <position position="1"/>
    </location>
</feature>
<comment type="caution">
    <text evidence="8">Lacks conserved residue(s) required for the propagation of feature annotation.</text>
</comment>
<evidence type="ECO:0000256" key="9">
    <source>
        <dbReference type="PROSITE-ProRule" id="PRU00276"/>
    </source>
</evidence>
<dbReference type="PANTHER" id="PTHR11905:SF159">
    <property type="entry name" value="ADAM METALLOPROTEASE"/>
    <property type="match status" value="1"/>
</dbReference>
<dbReference type="OrthoDB" id="10035764at2759"/>
<keyword evidence="4 9" id="KW-0862">Zinc</keyword>
<feature type="domain" description="EGF-like" evidence="11">
    <location>
        <begin position="414"/>
        <end position="460"/>
    </location>
</feature>
<feature type="binding site" evidence="9">
    <location>
        <position position="159"/>
    </location>
    <ligand>
        <name>Zn(2+)</name>
        <dbReference type="ChEBI" id="CHEBI:29105"/>
        <note>catalytic</note>
    </ligand>
</feature>
<dbReference type="InterPro" id="IPR000742">
    <property type="entry name" value="EGF"/>
</dbReference>
<keyword evidence="3" id="KW-0378">Hydrolase</keyword>
<evidence type="ECO:0000256" key="5">
    <source>
        <dbReference type="ARBA" id="ARBA00023049"/>
    </source>
</evidence>
<keyword evidence="2 9" id="KW-0479">Metal-binding</keyword>
<gene>
    <name evidence="13" type="ORF">OXX778_LOCUS21800</name>
</gene>
<evidence type="ECO:0000256" key="2">
    <source>
        <dbReference type="ARBA" id="ARBA00022723"/>
    </source>
</evidence>
<evidence type="ECO:0000259" key="11">
    <source>
        <dbReference type="PROSITE" id="PS50026"/>
    </source>
</evidence>
<dbReference type="PROSITE" id="PS00022">
    <property type="entry name" value="EGF_1"/>
    <property type="match status" value="1"/>
</dbReference>
<dbReference type="Pfam" id="PF01421">
    <property type="entry name" value="Reprolysin"/>
    <property type="match status" value="1"/>
</dbReference>
<evidence type="ECO:0000256" key="6">
    <source>
        <dbReference type="ARBA" id="ARBA00023157"/>
    </source>
</evidence>
<dbReference type="Gene3D" id="3.40.390.10">
    <property type="entry name" value="Collagenase (Catalytic Domain)"/>
    <property type="match status" value="1"/>
</dbReference>
<dbReference type="EMBL" id="CAJNOC010008417">
    <property type="protein sequence ID" value="CAF1115223.1"/>
    <property type="molecule type" value="Genomic_DNA"/>
</dbReference>
<dbReference type="SUPFAM" id="SSF55486">
    <property type="entry name" value="Metalloproteases ('zincins'), catalytic domain"/>
    <property type="match status" value="1"/>
</dbReference>
<dbReference type="Pfam" id="PF00008">
    <property type="entry name" value="EGF"/>
    <property type="match status" value="1"/>
</dbReference>
<feature type="binding site" evidence="9">
    <location>
        <position position="155"/>
    </location>
    <ligand>
        <name>Zn(2+)</name>
        <dbReference type="ChEBI" id="CHEBI:29105"/>
        <note>catalytic</note>
    </ligand>
</feature>
<evidence type="ECO:0000313" key="14">
    <source>
        <dbReference type="Proteomes" id="UP000663879"/>
    </source>
</evidence>
<keyword evidence="7" id="KW-0325">Glycoprotein</keyword>
<dbReference type="PANTHER" id="PTHR11905">
    <property type="entry name" value="ADAM A DISINTEGRIN AND METALLOPROTEASE DOMAIN"/>
    <property type="match status" value="1"/>
</dbReference>
<feature type="domain" description="Peptidase M12B" evidence="12">
    <location>
        <begin position="8"/>
        <end position="212"/>
    </location>
</feature>
<dbReference type="InterPro" id="IPR001590">
    <property type="entry name" value="Peptidase_M12B"/>
</dbReference>
<dbReference type="GO" id="GO:0046872">
    <property type="term" value="F:metal ion binding"/>
    <property type="evidence" value="ECO:0007669"/>
    <property type="project" value="UniProtKB-KW"/>
</dbReference>
<feature type="disulfide bond" evidence="8">
    <location>
        <begin position="450"/>
        <end position="459"/>
    </location>
</feature>
<dbReference type="AlphaFoldDB" id="A0A814Q638"/>
<dbReference type="PROSITE" id="PS50215">
    <property type="entry name" value="ADAM_MEPRO"/>
    <property type="match status" value="1"/>
</dbReference>
<dbReference type="Gene3D" id="3.40.1620.60">
    <property type="match status" value="1"/>
</dbReference>
<dbReference type="PROSITE" id="PS01186">
    <property type="entry name" value="EGF_2"/>
    <property type="match status" value="1"/>
</dbReference>
<evidence type="ECO:0000256" key="8">
    <source>
        <dbReference type="PROSITE-ProRule" id="PRU00076"/>
    </source>
</evidence>
<keyword evidence="8" id="KW-0245">EGF-like domain</keyword>
<evidence type="ECO:0000259" key="12">
    <source>
        <dbReference type="PROSITE" id="PS50215"/>
    </source>
</evidence>
<dbReference type="GO" id="GO:0004222">
    <property type="term" value="F:metalloendopeptidase activity"/>
    <property type="evidence" value="ECO:0007669"/>
    <property type="project" value="InterPro"/>
</dbReference>
<keyword evidence="1" id="KW-0645">Protease</keyword>
<evidence type="ECO:0000313" key="13">
    <source>
        <dbReference type="EMBL" id="CAF1115223.1"/>
    </source>
</evidence>
<dbReference type="Pfam" id="PF17771">
    <property type="entry name" value="ADAMTS_CR_2"/>
    <property type="match status" value="1"/>
</dbReference>
<evidence type="ECO:0000256" key="7">
    <source>
        <dbReference type="ARBA" id="ARBA00023180"/>
    </source>
</evidence>
<feature type="transmembrane region" description="Helical" evidence="10">
    <location>
        <begin position="520"/>
        <end position="540"/>
    </location>
</feature>
<dbReference type="CDD" id="cd00054">
    <property type="entry name" value="EGF_CA"/>
    <property type="match status" value="1"/>
</dbReference>
<evidence type="ECO:0000256" key="4">
    <source>
        <dbReference type="ARBA" id="ARBA00022833"/>
    </source>
</evidence>
<dbReference type="SMART" id="SM00181">
    <property type="entry name" value="EGF"/>
    <property type="match status" value="1"/>
</dbReference>
<sequence length="546" mass="63608">KRASKTNLIVESCVIIDFVVYQVYMRLLNSNNRQYIKMFLDFKFSQSIQIIDRIYRNAKNKYFEIGLEFVNLVIDYEYFNYKLSEDAYHFIRNSTNRAMNRSDLNFSQCDHIFFIHNYDFKNVIGYAMLSSICGFFKISTNRYGVEHFLEPVMAHELGHNLGSEHDDVVITLLNGTRTECSWLKNLMFPAVGFTQSSRIISPCTIDNFHRILFNRTNLLNKFKCLVEKNSPNWIEGYKRTAIRNLPGYYFSHSDQCKYYMNQSKTYFCMGHSLSCNFITCYDHVTKNCVYVYMWALDGTVCGHNKICVNLECVEKNEKSVVSAYGYNKIPTKLESAIKNLKNYCPGGAYLEYEAEKQRFFSHYINSEITCKNIFNTRNLAMTTETKNMMSSVCCENMLKYNKLWCNSDEYNECEFKLCDTNKINPCFNDGKCVDIKSPINPERFSFECDCPKGFKGPLCLDVDPCAFDPCNEDEICMAFGKEGYFTCLCTTENEFFPRCDVNMLYSNSSFVFDLKKNDRYTLASIFLGSISSLITSFLIFKFCKTC</sequence>
<keyword evidence="14" id="KW-1185">Reference proteome</keyword>
<keyword evidence="10" id="KW-1133">Transmembrane helix</keyword>
<proteinExistence type="predicted"/>
<feature type="active site" evidence="9">
    <location>
        <position position="156"/>
    </location>
</feature>
<keyword evidence="10" id="KW-0472">Membrane</keyword>
<dbReference type="GO" id="GO:0006509">
    <property type="term" value="P:membrane protein ectodomain proteolysis"/>
    <property type="evidence" value="ECO:0007669"/>
    <property type="project" value="TreeGrafter"/>
</dbReference>
<evidence type="ECO:0000256" key="1">
    <source>
        <dbReference type="ARBA" id="ARBA00022670"/>
    </source>
</evidence>
<reference evidence="13" key="1">
    <citation type="submission" date="2021-02" db="EMBL/GenBank/DDBJ databases">
        <authorList>
            <person name="Nowell W R."/>
        </authorList>
    </citation>
    <scope>NUCLEOTIDE SEQUENCE</scope>
    <source>
        <strain evidence="13">Ploen Becks lab</strain>
    </source>
</reference>